<dbReference type="EMBL" id="CACRTV010000076">
    <property type="protein sequence ID" value="VYU60997.1"/>
    <property type="molecule type" value="Genomic_DNA"/>
</dbReference>
<organism evidence="1">
    <name type="scientific">Clostridium paraputrificum</name>
    <dbReference type="NCBI Taxonomy" id="29363"/>
    <lineage>
        <taxon>Bacteria</taxon>
        <taxon>Bacillati</taxon>
        <taxon>Bacillota</taxon>
        <taxon>Clostridia</taxon>
        <taxon>Eubacteriales</taxon>
        <taxon>Clostridiaceae</taxon>
        <taxon>Clostridium</taxon>
    </lineage>
</organism>
<dbReference type="InterPro" id="IPR012441">
    <property type="entry name" value="DUF1643"/>
</dbReference>
<accession>A0A6N3G8J6</accession>
<name>A0A6N3G8J6_9CLOT</name>
<gene>
    <name evidence="1" type="ORF">CPLFYP93_02956</name>
</gene>
<dbReference type="AlphaFoldDB" id="A0A6N3G8J6"/>
<proteinExistence type="predicted"/>
<protein>
    <recommendedName>
        <fullName evidence="2">DUF1643 domain-containing protein</fullName>
    </recommendedName>
</protein>
<evidence type="ECO:0008006" key="2">
    <source>
        <dbReference type="Google" id="ProtNLM"/>
    </source>
</evidence>
<dbReference type="RefSeq" id="WP_156562674.1">
    <property type="nucleotide sequence ID" value="NZ_CACRTV010000076.1"/>
</dbReference>
<evidence type="ECO:0000313" key="1">
    <source>
        <dbReference type="EMBL" id="VYU60997.1"/>
    </source>
</evidence>
<dbReference type="Pfam" id="PF07799">
    <property type="entry name" value="DUF1643"/>
    <property type="match status" value="1"/>
</dbReference>
<sequence>MCRCKYPKIISKKNINLVEDEFGDRCYKTSFTLGNDGKNVLIISRAPKGIESDSCNSEYRRIIKYLNDKSSELKGIKKITIVNLFVFYEVNKDDLFREYLLEGKEYVEGNDNEVINDKIIRDEIKEADYIFCAWGEPPEGMYDLYSSRVETVLRILREEIMSSKNKKYALRVGEISRKGYPKHCLAWSYKDEIKNLLE</sequence>
<reference evidence="1" key="1">
    <citation type="submission" date="2019-11" db="EMBL/GenBank/DDBJ databases">
        <authorList>
            <person name="Feng L."/>
        </authorList>
    </citation>
    <scope>NUCLEOTIDE SEQUENCE</scope>
    <source>
        <strain evidence="1">CParaputrificumLFYP93</strain>
    </source>
</reference>